<reference evidence="2" key="1">
    <citation type="submission" date="2020-03" db="EMBL/GenBank/DDBJ databases">
        <title>Molecular networking-based the target discovery of potent antiproliferative macrolactams: 5/6/7/16 polycyclic ansamycins and glycosylated trienomycin from Streptomyces cacaoi subsp. asoensis.</title>
        <authorList>
            <person name="Liu L.-L."/>
        </authorList>
    </citation>
    <scope>NUCLEOTIDE SEQUENCE [LARGE SCALE GENOMIC DNA]</scope>
    <source>
        <strain evidence="2">H2S5</strain>
    </source>
</reference>
<accession>A0A6M4X0U0</accession>
<dbReference type="RefSeq" id="WP_171401739.1">
    <property type="nucleotide sequence ID" value="NZ_CP049838.1"/>
</dbReference>
<sequence length="113" mass="11896">MALIEAMTLDRLEGPEFADGCTDALRAVLEARQEDCQLPEASALAVRPGQLVDLMAVLQESVGKARAARGETGDTDVPEVPEVPAEPAKKTPSQRASSRTAGRAGSRRGTPAR</sequence>
<name>A0A6M4X0U0_9ACTN</name>
<evidence type="ECO:0000256" key="1">
    <source>
        <dbReference type="SAM" id="MobiDB-lite"/>
    </source>
</evidence>
<dbReference type="EMBL" id="CP049838">
    <property type="protein sequence ID" value="QJT06427.1"/>
    <property type="molecule type" value="Genomic_DNA"/>
</dbReference>
<dbReference type="AlphaFoldDB" id="A0A6M4X0U0"/>
<feature type="region of interest" description="Disordered" evidence="1">
    <location>
        <begin position="62"/>
        <end position="113"/>
    </location>
</feature>
<feature type="compositionally biased region" description="Low complexity" evidence="1">
    <location>
        <begin position="95"/>
        <end position="113"/>
    </location>
</feature>
<proteinExistence type="predicted"/>
<gene>
    <name evidence="2" type="ORF">G9272_44150</name>
</gene>
<organism evidence="2 3">
    <name type="scientific">Streptomyces asoensis</name>
    <dbReference type="NCBI Taxonomy" id="249586"/>
    <lineage>
        <taxon>Bacteria</taxon>
        <taxon>Bacillati</taxon>
        <taxon>Actinomycetota</taxon>
        <taxon>Actinomycetes</taxon>
        <taxon>Kitasatosporales</taxon>
        <taxon>Streptomycetaceae</taxon>
        <taxon>Streptomyces</taxon>
    </lineage>
</organism>
<dbReference type="Proteomes" id="UP000502665">
    <property type="component" value="Chromosome"/>
</dbReference>
<protein>
    <submittedName>
        <fullName evidence="2">Uncharacterized protein</fullName>
    </submittedName>
</protein>
<keyword evidence="3" id="KW-1185">Reference proteome</keyword>
<evidence type="ECO:0000313" key="2">
    <source>
        <dbReference type="EMBL" id="QJT06427.1"/>
    </source>
</evidence>
<evidence type="ECO:0000313" key="3">
    <source>
        <dbReference type="Proteomes" id="UP000502665"/>
    </source>
</evidence>